<proteinExistence type="predicted"/>
<keyword evidence="3" id="KW-1185">Reference proteome</keyword>
<accession>A0A839ALS8</accession>
<evidence type="ECO:0000313" key="2">
    <source>
        <dbReference type="EMBL" id="MBA6156045.1"/>
    </source>
</evidence>
<dbReference type="Pfam" id="PF00581">
    <property type="entry name" value="Rhodanese"/>
    <property type="match status" value="1"/>
</dbReference>
<dbReference type="InterPro" id="IPR036873">
    <property type="entry name" value="Rhodanese-like_dom_sf"/>
</dbReference>
<evidence type="ECO:0000259" key="1">
    <source>
        <dbReference type="PROSITE" id="PS50206"/>
    </source>
</evidence>
<gene>
    <name evidence="2" type="ORF">H3Z83_05865</name>
</gene>
<dbReference type="EMBL" id="JACGLS010000002">
    <property type="protein sequence ID" value="MBA6156045.1"/>
    <property type="molecule type" value="Genomic_DNA"/>
</dbReference>
<dbReference type="RefSeq" id="WP_182124552.1">
    <property type="nucleotide sequence ID" value="NZ_JACGLS010000002.1"/>
</dbReference>
<dbReference type="SMART" id="SM00450">
    <property type="entry name" value="RHOD"/>
    <property type="match status" value="1"/>
</dbReference>
<protein>
    <submittedName>
        <fullName evidence="2">Rhodanese-like domain-containing protein</fullName>
    </submittedName>
</protein>
<dbReference type="Gene3D" id="3.40.250.10">
    <property type="entry name" value="Rhodanese-like domain"/>
    <property type="match status" value="1"/>
</dbReference>
<sequence length="125" mass="13911">MKKIVLLLVLAVTTISSCKPKNEGVVDVTVEDLEVVLNNDKNVQLIDVRTPSEWVDGIIDNAIKINVTADDFEKLALEKLDKSNPVYIYCRSGGRSKIAADVLLKNGFQPYNVLGGYMAWEEKNK</sequence>
<dbReference type="SUPFAM" id="SSF52821">
    <property type="entry name" value="Rhodanese/Cell cycle control phosphatase"/>
    <property type="match status" value="1"/>
</dbReference>
<dbReference type="PANTHER" id="PTHR43031:SF16">
    <property type="entry name" value="OXIDOREDUCTASE"/>
    <property type="match status" value="1"/>
</dbReference>
<dbReference type="PROSITE" id="PS51257">
    <property type="entry name" value="PROKAR_LIPOPROTEIN"/>
    <property type="match status" value="1"/>
</dbReference>
<dbReference type="AlphaFoldDB" id="A0A839ALS8"/>
<evidence type="ECO:0000313" key="3">
    <source>
        <dbReference type="Proteomes" id="UP000563906"/>
    </source>
</evidence>
<reference evidence="2 3" key="1">
    <citation type="submission" date="2020-07" db="EMBL/GenBank/DDBJ databases">
        <title>Bacterium isolated from marine sediment.</title>
        <authorList>
            <person name="Shang D."/>
            <person name="Du Z.-J."/>
        </authorList>
    </citation>
    <scope>NUCLEOTIDE SEQUENCE [LARGE SCALE GENOMIC DNA]</scope>
    <source>
        <strain evidence="2 3">S7007</strain>
    </source>
</reference>
<dbReference type="InterPro" id="IPR001763">
    <property type="entry name" value="Rhodanese-like_dom"/>
</dbReference>
<dbReference type="Proteomes" id="UP000563906">
    <property type="component" value="Unassembled WGS sequence"/>
</dbReference>
<dbReference type="InterPro" id="IPR050229">
    <property type="entry name" value="GlpE_sulfurtransferase"/>
</dbReference>
<name>A0A839ALS8_9FLAO</name>
<comment type="caution">
    <text evidence="2">The sequence shown here is derived from an EMBL/GenBank/DDBJ whole genome shotgun (WGS) entry which is preliminary data.</text>
</comment>
<dbReference type="PROSITE" id="PS50206">
    <property type="entry name" value="RHODANESE_3"/>
    <property type="match status" value="1"/>
</dbReference>
<dbReference type="CDD" id="cd00158">
    <property type="entry name" value="RHOD"/>
    <property type="match status" value="1"/>
</dbReference>
<organism evidence="2 3">
    <name type="scientific">Tenacibaculum pelagium</name>
    <dbReference type="NCBI Taxonomy" id="2759527"/>
    <lineage>
        <taxon>Bacteria</taxon>
        <taxon>Pseudomonadati</taxon>
        <taxon>Bacteroidota</taxon>
        <taxon>Flavobacteriia</taxon>
        <taxon>Flavobacteriales</taxon>
        <taxon>Flavobacteriaceae</taxon>
        <taxon>Tenacibaculum</taxon>
    </lineage>
</organism>
<dbReference type="PANTHER" id="PTHR43031">
    <property type="entry name" value="FAD-DEPENDENT OXIDOREDUCTASE"/>
    <property type="match status" value="1"/>
</dbReference>
<feature type="domain" description="Rhodanese" evidence="1">
    <location>
        <begin position="39"/>
        <end position="125"/>
    </location>
</feature>